<evidence type="ECO:0000313" key="2">
    <source>
        <dbReference type="Proteomes" id="UP001207408"/>
    </source>
</evidence>
<dbReference type="GO" id="GO:0009295">
    <property type="term" value="C:nucleoid"/>
    <property type="evidence" value="ECO:0007669"/>
    <property type="project" value="InterPro"/>
</dbReference>
<accession>A0AAE3SJV4</accession>
<dbReference type="EMBL" id="JAPDPI010000017">
    <property type="protein sequence ID" value="MCW3805899.1"/>
    <property type="molecule type" value="Genomic_DNA"/>
</dbReference>
<proteinExistence type="predicted"/>
<name>A0AAE3SJV4_9BACT</name>
<comment type="caution">
    <text evidence="1">The sequence shown here is derived from an EMBL/GenBank/DDBJ whole genome shotgun (WGS) entry which is preliminary data.</text>
</comment>
<dbReference type="AlphaFoldDB" id="A0AAE3SJV4"/>
<organism evidence="1 2">
    <name type="scientific">Plebeiibacterium marinum</name>
    <dbReference type="NCBI Taxonomy" id="2992111"/>
    <lineage>
        <taxon>Bacteria</taxon>
        <taxon>Pseudomonadati</taxon>
        <taxon>Bacteroidota</taxon>
        <taxon>Bacteroidia</taxon>
        <taxon>Marinilabiliales</taxon>
        <taxon>Marinilabiliaceae</taxon>
        <taxon>Plebeiibacterium</taxon>
    </lineage>
</organism>
<dbReference type="InterPro" id="IPR007358">
    <property type="entry name" value="Nucleoid_associated_NdpA"/>
</dbReference>
<gene>
    <name evidence="1" type="ORF">OM074_09680</name>
</gene>
<reference evidence="1" key="1">
    <citation type="submission" date="2022-10" db="EMBL/GenBank/DDBJ databases">
        <authorList>
            <person name="Yu W.X."/>
        </authorList>
    </citation>
    <scope>NUCLEOTIDE SEQUENCE</scope>
    <source>
        <strain evidence="1">D04</strain>
    </source>
</reference>
<evidence type="ECO:0000313" key="1">
    <source>
        <dbReference type="EMBL" id="MCW3805899.1"/>
    </source>
</evidence>
<dbReference type="Proteomes" id="UP001207408">
    <property type="component" value="Unassembled WGS sequence"/>
</dbReference>
<protein>
    <submittedName>
        <fullName evidence="1">Nucleoid-associated protein</fullName>
    </submittedName>
</protein>
<keyword evidence="2" id="KW-1185">Reference proteome</keyword>
<sequence length="349" mass="40983">MIDFSQATIESMVVHHIGSRSEAEPIRFSKDTMDLQDDEMVKDVLLNYFFKPFKDDSYYTFFHPEDLEQNIVYTNVRDLFEGAGDFYQSSIQISEWLYENSNHPKIRGGELYLAVFKNVVVDGELVDAMGVFKSENKETFLKVYLNNQNFELGTQEGINIKKLDKGCLIFNTEKEDGYKICSVDNINKGNEARFWVDDFLGLQPREDNYYFTKNYLEMCRGFVDNVYNKENDVARADQIDMLNRSMDFFNNKDSFNEANFEHEVMGQPEIIDAFKDYKESFQQEGSMPLKEEFDISKSAVKGQKGTFKSILKLDKNFHVYIHGRRDYVERGYDQQKGLNYYTLYYEVES</sequence>
<dbReference type="RefSeq" id="WP_301199267.1">
    <property type="nucleotide sequence ID" value="NZ_JAPDPI010000017.1"/>
</dbReference>
<dbReference type="Pfam" id="PF04245">
    <property type="entry name" value="NA37"/>
    <property type="match status" value="1"/>
</dbReference>